<evidence type="ECO:0000313" key="1">
    <source>
        <dbReference type="EMBL" id="GGY63425.1"/>
    </source>
</evidence>
<evidence type="ECO:0000313" key="2">
    <source>
        <dbReference type="Proteomes" id="UP000619761"/>
    </source>
</evidence>
<dbReference type="Proteomes" id="UP000619761">
    <property type="component" value="Unassembled WGS sequence"/>
</dbReference>
<organism evidence="1 2">
    <name type="scientific">Cellvibrio zantedeschiae</name>
    <dbReference type="NCBI Taxonomy" id="1237077"/>
    <lineage>
        <taxon>Bacteria</taxon>
        <taxon>Pseudomonadati</taxon>
        <taxon>Pseudomonadota</taxon>
        <taxon>Gammaproteobacteria</taxon>
        <taxon>Cellvibrionales</taxon>
        <taxon>Cellvibrionaceae</taxon>
        <taxon>Cellvibrio</taxon>
    </lineage>
</organism>
<accession>A0ABQ3AP75</accession>
<gene>
    <name evidence="1" type="ORF">GCM10011613_03910</name>
</gene>
<reference evidence="2" key="1">
    <citation type="journal article" date="2019" name="Int. J. Syst. Evol. Microbiol.">
        <title>The Global Catalogue of Microorganisms (GCM) 10K type strain sequencing project: providing services to taxonomists for standard genome sequencing and annotation.</title>
        <authorList>
            <consortium name="The Broad Institute Genomics Platform"/>
            <consortium name="The Broad Institute Genome Sequencing Center for Infectious Disease"/>
            <person name="Wu L."/>
            <person name="Ma J."/>
        </authorList>
    </citation>
    <scope>NUCLEOTIDE SEQUENCE [LARGE SCALE GENOMIC DNA]</scope>
    <source>
        <strain evidence="2">KCTC 32239</strain>
    </source>
</reference>
<comment type="caution">
    <text evidence="1">The sequence shown here is derived from an EMBL/GenBank/DDBJ whole genome shotgun (WGS) entry which is preliminary data.</text>
</comment>
<keyword evidence="2" id="KW-1185">Reference proteome</keyword>
<sequence length="49" mass="5443">MLKVDDMNLVARTEDVLAHLWVPVTGLVTEVDTGGQHVAHAYLWHFGIS</sequence>
<dbReference type="EMBL" id="BMYZ01000001">
    <property type="protein sequence ID" value="GGY63425.1"/>
    <property type="molecule type" value="Genomic_DNA"/>
</dbReference>
<proteinExistence type="predicted"/>
<protein>
    <submittedName>
        <fullName evidence="1">Uncharacterized protein</fullName>
    </submittedName>
</protein>
<name>A0ABQ3AP75_9GAMM</name>